<dbReference type="SUPFAM" id="SSF46689">
    <property type="entry name" value="Homeodomain-like"/>
    <property type="match status" value="1"/>
</dbReference>
<dbReference type="EMBL" id="JANTYZ010000025">
    <property type="protein sequence ID" value="MCS3866904.1"/>
    <property type="molecule type" value="Genomic_DNA"/>
</dbReference>
<proteinExistence type="predicted"/>
<accession>A0A9X2ZYP1</accession>
<dbReference type="EMBL" id="JANUBL010000005">
    <property type="protein sequence ID" value="MCS4122264.1"/>
    <property type="molecule type" value="Genomic_DNA"/>
</dbReference>
<dbReference type="SUPFAM" id="SSF47598">
    <property type="entry name" value="Ribbon-helix-helix"/>
    <property type="match status" value="1"/>
</dbReference>
<evidence type="ECO:0000313" key="5">
    <source>
        <dbReference type="EMBL" id="MCS4159295.1"/>
    </source>
</evidence>
<dbReference type="InterPro" id="IPR045944">
    <property type="entry name" value="DUF6364"/>
</dbReference>
<feature type="region of interest" description="Disordered" evidence="1">
    <location>
        <begin position="123"/>
        <end position="157"/>
    </location>
</feature>
<dbReference type="EMBL" id="JANTZM010000023">
    <property type="protein sequence ID" value="MCS4159295.1"/>
    <property type="molecule type" value="Genomic_DNA"/>
</dbReference>
<protein>
    <submittedName>
        <fullName evidence="4">Uncharacterized protein</fullName>
    </submittedName>
</protein>
<name>A0A9X2ZYP1_9BACT</name>
<dbReference type="InterPro" id="IPR010985">
    <property type="entry name" value="Ribbon_hlx_hlx"/>
</dbReference>
<dbReference type="Gene3D" id="1.10.10.60">
    <property type="entry name" value="Homeodomain-like"/>
    <property type="match status" value="1"/>
</dbReference>
<organism evidence="4 6">
    <name type="scientific">Salinibacter ruber</name>
    <dbReference type="NCBI Taxonomy" id="146919"/>
    <lineage>
        <taxon>Bacteria</taxon>
        <taxon>Pseudomonadati</taxon>
        <taxon>Rhodothermota</taxon>
        <taxon>Rhodothermia</taxon>
        <taxon>Rhodothermales</taxon>
        <taxon>Salinibacteraceae</taxon>
        <taxon>Salinibacter</taxon>
    </lineage>
</organism>
<dbReference type="AlphaFoldDB" id="A0A9X2ZYP1"/>
<dbReference type="Pfam" id="PF19891">
    <property type="entry name" value="DUF6364"/>
    <property type="match status" value="1"/>
</dbReference>
<evidence type="ECO:0000313" key="2">
    <source>
        <dbReference type="EMBL" id="MCS3866904.1"/>
    </source>
</evidence>
<sequence length="200" mass="22256">MKSKLTLRLDEGLKERAKRLAEERRTSVSKIIEDYFRLLLRGSSNGPVGGSEGDISYEDVSYEDVSGEDIGEWSKPGTMDVPSLSKSIGTTYAQNTSAVPTGSRREKIVELARNGRTPKELAEEFEPTQTTISGWLKQADRDEGACSDGPTTEEKEEIRELRKKLRQLQQERDILANRCPSGTAWFARETGDVPPKSSDS</sequence>
<dbReference type="Proteomes" id="UP001155110">
    <property type="component" value="Unassembled WGS sequence"/>
</dbReference>
<evidence type="ECO:0000313" key="6">
    <source>
        <dbReference type="Proteomes" id="UP001155144"/>
    </source>
</evidence>
<evidence type="ECO:0000313" key="3">
    <source>
        <dbReference type="EMBL" id="MCS4037930.1"/>
    </source>
</evidence>
<comment type="caution">
    <text evidence="4">The sequence shown here is derived from an EMBL/GenBank/DDBJ whole genome shotgun (WGS) entry which is preliminary data.</text>
</comment>
<dbReference type="InterPro" id="IPR009057">
    <property type="entry name" value="Homeodomain-like_sf"/>
</dbReference>
<dbReference type="EMBL" id="JANUBF010000030">
    <property type="protein sequence ID" value="MCS4037930.1"/>
    <property type="molecule type" value="Genomic_DNA"/>
</dbReference>
<dbReference type="Proteomes" id="UP001155034">
    <property type="component" value="Unassembled WGS sequence"/>
</dbReference>
<dbReference type="CDD" id="cd21631">
    <property type="entry name" value="RHH_CopG_NikR-like"/>
    <property type="match status" value="1"/>
</dbReference>
<reference evidence="4" key="1">
    <citation type="submission" date="2022-08" db="EMBL/GenBank/DDBJ databases">
        <title>Genomic Encyclopedia of Type Strains, Phase V (KMG-V): Genome sequencing to study the core and pangenomes of soil and plant-associated prokaryotes.</title>
        <authorList>
            <person name="Whitman W."/>
        </authorList>
    </citation>
    <scope>NUCLEOTIDE SEQUENCE</scope>
    <source>
        <strain evidence="2">SP2016B</strain>
        <strain evidence="5">SP3002</strain>
        <strain evidence="3">SP3012</strain>
        <strain evidence="4">SP3026</strain>
    </source>
</reference>
<dbReference type="Proteomes" id="UP001155144">
    <property type="component" value="Unassembled WGS sequence"/>
</dbReference>
<dbReference type="Proteomes" id="UP001155040">
    <property type="component" value="Unassembled WGS sequence"/>
</dbReference>
<dbReference type="GO" id="GO:0006355">
    <property type="term" value="P:regulation of DNA-templated transcription"/>
    <property type="evidence" value="ECO:0007669"/>
    <property type="project" value="InterPro"/>
</dbReference>
<gene>
    <name evidence="4" type="ORF">GGP45_002624</name>
    <name evidence="2" type="ORF">GGP82_003487</name>
    <name evidence="5" type="ORF">GGP99_003286</name>
    <name evidence="3" type="ORF">GGQ01_003019</name>
</gene>
<evidence type="ECO:0000256" key="1">
    <source>
        <dbReference type="SAM" id="MobiDB-lite"/>
    </source>
</evidence>
<evidence type="ECO:0000313" key="4">
    <source>
        <dbReference type="EMBL" id="MCS4122264.1"/>
    </source>
</evidence>